<protein>
    <recommendedName>
        <fullName evidence="6">Zn(2)-C6 fungal-type domain-containing protein</fullName>
    </recommendedName>
</protein>
<dbReference type="SMART" id="SM00066">
    <property type="entry name" value="GAL4"/>
    <property type="match status" value="1"/>
</dbReference>
<dbReference type="PROSITE" id="PS00463">
    <property type="entry name" value="ZN2_CY6_FUNGAL_1"/>
    <property type="match status" value="1"/>
</dbReference>
<name>A0AA38PYW5_9AGAR</name>
<dbReference type="Pfam" id="PF00172">
    <property type="entry name" value="Zn_clus"/>
    <property type="match status" value="1"/>
</dbReference>
<gene>
    <name evidence="7" type="ORF">F5890DRAFT_1592503</name>
</gene>
<dbReference type="Gene3D" id="4.10.240.10">
    <property type="entry name" value="Zn(2)-C6 fungal-type DNA-binding domain"/>
    <property type="match status" value="1"/>
</dbReference>
<evidence type="ECO:0000256" key="1">
    <source>
        <dbReference type="ARBA" id="ARBA00004123"/>
    </source>
</evidence>
<evidence type="ECO:0000313" key="7">
    <source>
        <dbReference type="EMBL" id="KAJ3984359.1"/>
    </source>
</evidence>
<keyword evidence="2" id="KW-0479">Metal-binding</keyword>
<evidence type="ECO:0000256" key="2">
    <source>
        <dbReference type="ARBA" id="ARBA00022723"/>
    </source>
</evidence>
<evidence type="ECO:0000256" key="5">
    <source>
        <dbReference type="ARBA" id="ARBA00023242"/>
    </source>
</evidence>
<dbReference type="AlphaFoldDB" id="A0AA38PYW5"/>
<evidence type="ECO:0000259" key="6">
    <source>
        <dbReference type="PROSITE" id="PS50048"/>
    </source>
</evidence>
<proteinExistence type="predicted"/>
<organism evidence="7 8">
    <name type="scientific">Lentinula detonsa</name>
    <dbReference type="NCBI Taxonomy" id="2804962"/>
    <lineage>
        <taxon>Eukaryota</taxon>
        <taxon>Fungi</taxon>
        <taxon>Dikarya</taxon>
        <taxon>Basidiomycota</taxon>
        <taxon>Agaricomycotina</taxon>
        <taxon>Agaricomycetes</taxon>
        <taxon>Agaricomycetidae</taxon>
        <taxon>Agaricales</taxon>
        <taxon>Marasmiineae</taxon>
        <taxon>Omphalotaceae</taxon>
        <taxon>Lentinula</taxon>
    </lineage>
</organism>
<dbReference type="CDD" id="cd00067">
    <property type="entry name" value="GAL4"/>
    <property type="match status" value="1"/>
</dbReference>
<comment type="caution">
    <text evidence="7">The sequence shown here is derived from an EMBL/GenBank/DDBJ whole genome shotgun (WGS) entry which is preliminary data.</text>
</comment>
<dbReference type="InterPro" id="IPR007219">
    <property type="entry name" value="XnlR_reg_dom"/>
</dbReference>
<dbReference type="InterPro" id="IPR050815">
    <property type="entry name" value="TF_fung"/>
</dbReference>
<dbReference type="PROSITE" id="PS50048">
    <property type="entry name" value="ZN2_CY6_FUNGAL_2"/>
    <property type="match status" value="1"/>
</dbReference>
<evidence type="ECO:0000256" key="3">
    <source>
        <dbReference type="ARBA" id="ARBA00023015"/>
    </source>
</evidence>
<dbReference type="GO" id="GO:0003677">
    <property type="term" value="F:DNA binding"/>
    <property type="evidence" value="ECO:0007669"/>
    <property type="project" value="InterPro"/>
</dbReference>
<dbReference type="GO" id="GO:0005634">
    <property type="term" value="C:nucleus"/>
    <property type="evidence" value="ECO:0007669"/>
    <property type="project" value="UniProtKB-SubCell"/>
</dbReference>
<dbReference type="EMBL" id="MU801991">
    <property type="protein sequence ID" value="KAJ3984359.1"/>
    <property type="molecule type" value="Genomic_DNA"/>
</dbReference>
<dbReference type="Proteomes" id="UP001163850">
    <property type="component" value="Unassembled WGS sequence"/>
</dbReference>
<dbReference type="PANTHER" id="PTHR47338:SF29">
    <property type="entry name" value="ZN(2)-C6 FUNGAL-TYPE DOMAIN-CONTAINING PROTEIN"/>
    <property type="match status" value="1"/>
</dbReference>
<evidence type="ECO:0000313" key="8">
    <source>
        <dbReference type="Proteomes" id="UP001163850"/>
    </source>
</evidence>
<comment type="subcellular location">
    <subcellularLocation>
        <location evidence="1">Nucleus</location>
    </subcellularLocation>
</comment>
<dbReference type="InterPro" id="IPR036864">
    <property type="entry name" value="Zn2-C6_fun-type_DNA-bd_sf"/>
</dbReference>
<reference evidence="7" key="1">
    <citation type="submission" date="2022-08" db="EMBL/GenBank/DDBJ databases">
        <authorList>
            <consortium name="DOE Joint Genome Institute"/>
            <person name="Min B."/>
            <person name="Riley R."/>
            <person name="Sierra-Patev S."/>
            <person name="Naranjo-Ortiz M."/>
            <person name="Looney B."/>
            <person name="Konkel Z."/>
            <person name="Slot J.C."/>
            <person name="Sakamoto Y."/>
            <person name="Steenwyk J.L."/>
            <person name="Rokas A."/>
            <person name="Carro J."/>
            <person name="Camarero S."/>
            <person name="Ferreira P."/>
            <person name="Molpeceres G."/>
            <person name="Ruiz-Duenas F.J."/>
            <person name="Serrano A."/>
            <person name="Henrissat B."/>
            <person name="Drula E."/>
            <person name="Hughes K.W."/>
            <person name="Mata J.L."/>
            <person name="Ishikawa N.K."/>
            <person name="Vargas-Isla R."/>
            <person name="Ushijima S."/>
            <person name="Smith C.A."/>
            <person name="Ahrendt S."/>
            <person name="Andreopoulos W."/>
            <person name="He G."/>
            <person name="Labutti K."/>
            <person name="Lipzen A."/>
            <person name="Ng V."/>
            <person name="Sandor L."/>
            <person name="Barry K."/>
            <person name="Martinez A.T."/>
            <person name="Xiao Y."/>
            <person name="Gibbons J.G."/>
            <person name="Terashima K."/>
            <person name="Hibbett D.S."/>
            <person name="Grigoriev I.V."/>
        </authorList>
    </citation>
    <scope>NUCLEOTIDE SEQUENCE</scope>
    <source>
        <strain evidence="7">TFB7829</strain>
    </source>
</reference>
<dbReference type="InterPro" id="IPR001138">
    <property type="entry name" value="Zn2Cys6_DnaBD"/>
</dbReference>
<sequence>MSEKALALNFKRGRSRGQPLPRGNACIHCRNSKIRCDGVKPICGHCLATSKEADCKYTHPHPPSRSALLQSDIEELLVRIEELKKLNNSRKIISTRNSSASLSLSPNSEHSNGPIHSAFDYTSSDCEPPFPERANLIDSFIGRCATLAFFLDPDTFRKTALLPLPLGDPQRPSPALLASLKLAKEKEPAFLRRARQHIALEVGTQNPTQITHILQAKILLIIYLVNAGQFLEAEFHGNRAISLVLSYGLHKIIPTSSGVYGDPERRLPPCTGPAEQAERINAFWTVFYIQRLLAVMVGSLGNSFGSLDSYLEIRTPFPTKTMDYDSKDIAITLRDFLNDTAPQQPETSALSIYSKSALLYHRAVYLHRQLSSGDEDRVELIKACLRFEQTVFNFYTALPKISYIKTLEASSSCPPFISSEKLSLMYATVSCACVNIQSILASLGVHGGRKRLIVAAEDLFSSLESSYPGSHPLAGTLSRLTCEALIKELMRLKAEHVFGDVLDLACKVEEETQLEQTITDGMGTMSILVTCCPLVGYDLKKVRNLYLQVEKSTQQASERKAKGYGNNYYCRRPLSSTWSREMVGSQLNFFGDANTRDRKM</sequence>
<dbReference type="Pfam" id="PF04082">
    <property type="entry name" value="Fungal_trans"/>
    <property type="match status" value="1"/>
</dbReference>
<dbReference type="PANTHER" id="PTHR47338">
    <property type="entry name" value="ZN(II)2CYS6 TRANSCRIPTION FACTOR (EUROFUNG)-RELATED"/>
    <property type="match status" value="1"/>
</dbReference>
<accession>A0AA38PYW5</accession>
<dbReference type="GO" id="GO:0008270">
    <property type="term" value="F:zinc ion binding"/>
    <property type="evidence" value="ECO:0007669"/>
    <property type="project" value="InterPro"/>
</dbReference>
<dbReference type="CDD" id="cd12148">
    <property type="entry name" value="fungal_TF_MHR"/>
    <property type="match status" value="1"/>
</dbReference>
<dbReference type="GO" id="GO:0000981">
    <property type="term" value="F:DNA-binding transcription factor activity, RNA polymerase II-specific"/>
    <property type="evidence" value="ECO:0007669"/>
    <property type="project" value="InterPro"/>
</dbReference>
<keyword evidence="3" id="KW-0805">Transcription regulation</keyword>
<dbReference type="SUPFAM" id="SSF57701">
    <property type="entry name" value="Zn2/Cys6 DNA-binding domain"/>
    <property type="match status" value="1"/>
</dbReference>
<keyword evidence="5" id="KW-0539">Nucleus</keyword>
<keyword evidence="4" id="KW-0804">Transcription</keyword>
<dbReference type="GO" id="GO:0006351">
    <property type="term" value="P:DNA-templated transcription"/>
    <property type="evidence" value="ECO:0007669"/>
    <property type="project" value="InterPro"/>
</dbReference>
<evidence type="ECO:0000256" key="4">
    <source>
        <dbReference type="ARBA" id="ARBA00023163"/>
    </source>
</evidence>
<feature type="domain" description="Zn(2)-C6 fungal-type" evidence="6">
    <location>
        <begin position="25"/>
        <end position="57"/>
    </location>
</feature>